<dbReference type="OrthoDB" id="954439at2"/>
<keyword evidence="2" id="KW-1185">Reference proteome</keyword>
<protein>
    <recommendedName>
        <fullName evidence="3">DUF4276 family protein</fullName>
    </recommendedName>
</protein>
<dbReference type="Proteomes" id="UP000441754">
    <property type="component" value="Unassembled WGS sequence"/>
</dbReference>
<reference evidence="1 2" key="1">
    <citation type="journal article" date="2018" name="Antonie Van Leeuwenhoek">
        <title>Larkinella terrae sp. nov., isolated from soil on Jeju Island, South Korea.</title>
        <authorList>
            <person name="Ten L.N."/>
            <person name="Jeon J."/>
            <person name="Park S.J."/>
            <person name="Park S."/>
            <person name="Lee S.Y."/>
            <person name="Kim M.K."/>
            <person name="Jung H.Y."/>
        </authorList>
    </citation>
    <scope>NUCLEOTIDE SEQUENCE [LARGE SCALE GENOMIC DNA]</scope>
    <source>
        <strain evidence="1 2">KCTC 52001</strain>
    </source>
</reference>
<dbReference type="RefSeq" id="WP_154177680.1">
    <property type="nucleotide sequence ID" value="NZ_WJXZ01000014.1"/>
</dbReference>
<organism evidence="1 2">
    <name type="scientific">Larkinella terrae</name>
    <dbReference type="NCBI Taxonomy" id="2025311"/>
    <lineage>
        <taxon>Bacteria</taxon>
        <taxon>Pseudomonadati</taxon>
        <taxon>Bacteroidota</taxon>
        <taxon>Cytophagia</taxon>
        <taxon>Cytophagales</taxon>
        <taxon>Spirosomataceae</taxon>
        <taxon>Larkinella</taxon>
    </lineage>
</organism>
<proteinExistence type="predicted"/>
<name>A0A7K0ER81_9BACT</name>
<dbReference type="EMBL" id="WJXZ01000014">
    <property type="protein sequence ID" value="MRS64330.1"/>
    <property type="molecule type" value="Genomic_DNA"/>
</dbReference>
<sequence>MPDVLFLPECFADTALVTLLLPSATVIDHSFGVHNVVKAMKSASINQPTYKIVGIIDRDVTYKPKYRPPYFDDFTFNQAINRITCGKKTGTDQHLIMLDKAVDSFLLWNANEVSIDVANYGFSPELREFCKSVKRTTIGSDPNYLQLLTELKNRQAPGFITLENILNDFLTT</sequence>
<evidence type="ECO:0000313" key="2">
    <source>
        <dbReference type="Proteomes" id="UP000441754"/>
    </source>
</evidence>
<comment type="caution">
    <text evidence="1">The sequence shown here is derived from an EMBL/GenBank/DDBJ whole genome shotgun (WGS) entry which is preliminary data.</text>
</comment>
<evidence type="ECO:0008006" key="3">
    <source>
        <dbReference type="Google" id="ProtNLM"/>
    </source>
</evidence>
<evidence type="ECO:0000313" key="1">
    <source>
        <dbReference type="EMBL" id="MRS64330.1"/>
    </source>
</evidence>
<accession>A0A7K0ER81</accession>
<dbReference type="AlphaFoldDB" id="A0A7K0ER81"/>
<gene>
    <name evidence="1" type="ORF">GJJ30_23735</name>
</gene>